<evidence type="ECO:0000313" key="5">
    <source>
        <dbReference type="EMBL" id="MFC5428033.1"/>
    </source>
</evidence>
<comment type="caution">
    <text evidence="5">The sequence shown here is derived from an EMBL/GenBank/DDBJ whole genome shotgun (WGS) entry which is preliminary data.</text>
</comment>
<feature type="region of interest" description="Disordered" evidence="3">
    <location>
        <begin position="111"/>
        <end position="152"/>
    </location>
</feature>
<organism evidence="5 6">
    <name type="scientific">Paraburkholderia denitrificans</name>
    <dbReference type="NCBI Taxonomy" id="694025"/>
    <lineage>
        <taxon>Bacteria</taxon>
        <taxon>Pseudomonadati</taxon>
        <taxon>Pseudomonadota</taxon>
        <taxon>Betaproteobacteria</taxon>
        <taxon>Burkholderiales</taxon>
        <taxon>Burkholderiaceae</taxon>
        <taxon>Paraburkholderia</taxon>
    </lineage>
</organism>
<dbReference type="CDD" id="cd06911">
    <property type="entry name" value="VirB9_CagX_TrbG"/>
    <property type="match status" value="1"/>
</dbReference>
<feature type="chain" id="PRO_5045810316" evidence="4">
    <location>
        <begin position="25"/>
        <end position="152"/>
    </location>
</feature>
<reference evidence="6" key="1">
    <citation type="journal article" date="2019" name="Int. J. Syst. Evol. Microbiol.">
        <title>The Global Catalogue of Microorganisms (GCM) 10K type strain sequencing project: providing services to taxonomists for standard genome sequencing and annotation.</title>
        <authorList>
            <consortium name="The Broad Institute Genomics Platform"/>
            <consortium name="The Broad Institute Genome Sequencing Center for Infectious Disease"/>
            <person name="Wu L."/>
            <person name="Ma J."/>
        </authorList>
    </citation>
    <scope>NUCLEOTIDE SEQUENCE [LARGE SCALE GENOMIC DNA]</scope>
    <source>
        <strain evidence="6">CCUG 56042</strain>
    </source>
</reference>
<dbReference type="Gene3D" id="2.60.40.2500">
    <property type="match status" value="1"/>
</dbReference>
<gene>
    <name evidence="5" type="ORF">ACFPTO_04300</name>
</gene>
<proteinExistence type="inferred from homology"/>
<evidence type="ECO:0000256" key="2">
    <source>
        <dbReference type="ARBA" id="ARBA00022729"/>
    </source>
</evidence>
<keyword evidence="2 4" id="KW-0732">Signal</keyword>
<dbReference type="Pfam" id="PF03524">
    <property type="entry name" value="CagX"/>
    <property type="match status" value="1"/>
</dbReference>
<accession>A0ABW0J4Q2</accession>
<dbReference type="EMBL" id="JBHSMP010000007">
    <property type="protein sequence ID" value="MFC5428033.1"/>
    <property type="molecule type" value="Genomic_DNA"/>
</dbReference>
<evidence type="ECO:0000256" key="1">
    <source>
        <dbReference type="ARBA" id="ARBA00006135"/>
    </source>
</evidence>
<sequence length="152" mass="16564">MKYATALFSATVLIAGCLLQSACAEPPPLAGPLYDFDWRMSGATEIRPYQVFDDGQRIYLQFDDPKHVPAIFADMPGGLVLLRWRPDPPYVIVDRMDPALVFRAAGQEARAVRKTPGGPPRAAHFGSVRPSGETAVSDPQRANGTPDPDISR</sequence>
<dbReference type="InterPro" id="IPR038161">
    <property type="entry name" value="VirB9/CagX/TrbG_C_sf"/>
</dbReference>
<dbReference type="InterPro" id="IPR033645">
    <property type="entry name" value="VirB9/CagX/TrbG_C"/>
</dbReference>
<comment type="similarity">
    <text evidence="1">Belongs to the TrbG/VirB9 family.</text>
</comment>
<name>A0ABW0J4Q2_9BURK</name>
<evidence type="ECO:0000256" key="3">
    <source>
        <dbReference type="SAM" id="MobiDB-lite"/>
    </source>
</evidence>
<dbReference type="InterPro" id="IPR010258">
    <property type="entry name" value="Conjugal_tfr_TrbG/VirB9/CagX"/>
</dbReference>
<keyword evidence="6" id="KW-1185">Reference proteome</keyword>
<dbReference type="Proteomes" id="UP001596103">
    <property type="component" value="Unassembled WGS sequence"/>
</dbReference>
<evidence type="ECO:0000256" key="4">
    <source>
        <dbReference type="SAM" id="SignalP"/>
    </source>
</evidence>
<dbReference type="RefSeq" id="WP_377709710.1">
    <property type="nucleotide sequence ID" value="NZ_JBHSMP010000007.1"/>
</dbReference>
<protein>
    <submittedName>
        <fullName evidence="5">TrbG/VirB9 family P-type conjugative transfer protein</fullName>
    </submittedName>
</protein>
<evidence type="ECO:0000313" key="6">
    <source>
        <dbReference type="Proteomes" id="UP001596103"/>
    </source>
</evidence>
<feature type="signal peptide" evidence="4">
    <location>
        <begin position="1"/>
        <end position="24"/>
    </location>
</feature>
<dbReference type="PROSITE" id="PS51257">
    <property type="entry name" value="PROKAR_LIPOPROTEIN"/>
    <property type="match status" value="1"/>
</dbReference>